<accession>A0A0F9LX85</accession>
<name>A0A0F9LX85_9ZZZZ</name>
<comment type="caution">
    <text evidence="1">The sequence shown here is derived from an EMBL/GenBank/DDBJ whole genome shotgun (WGS) entry which is preliminary data.</text>
</comment>
<reference evidence="1" key="1">
    <citation type="journal article" date="2015" name="Nature">
        <title>Complex archaea that bridge the gap between prokaryotes and eukaryotes.</title>
        <authorList>
            <person name="Spang A."/>
            <person name="Saw J.H."/>
            <person name="Jorgensen S.L."/>
            <person name="Zaremba-Niedzwiedzka K."/>
            <person name="Martijn J."/>
            <person name="Lind A.E."/>
            <person name="van Eijk R."/>
            <person name="Schleper C."/>
            <person name="Guy L."/>
            <person name="Ettema T.J."/>
        </authorList>
    </citation>
    <scope>NUCLEOTIDE SEQUENCE</scope>
</reference>
<dbReference type="AlphaFoldDB" id="A0A0F9LX85"/>
<sequence>MLIKAGFMAGALSGSAGGITASHNKGGQYFRLRSIPTNPSSIAQQNVRAILAAQSQGWADRTDAERGAWENWAQENPITNALGDSILMSGHQAYIQINARLAFDGQAVLTVPPIVNAPAALTSFTQRGDIGAGAVQAEFGATPLPANVQLWQTAAVTNSAGIRFIKNLLRFVGVAPAAQASPFDNQSLIEAVFGTLIVGQTLTVRAATFDVTTGLLSVPLESRVVITTT</sequence>
<gene>
    <name evidence="1" type="ORF">LCGC14_1162610</name>
</gene>
<protein>
    <submittedName>
        <fullName evidence="1">Uncharacterized protein</fullName>
    </submittedName>
</protein>
<organism evidence="1">
    <name type="scientific">marine sediment metagenome</name>
    <dbReference type="NCBI Taxonomy" id="412755"/>
    <lineage>
        <taxon>unclassified sequences</taxon>
        <taxon>metagenomes</taxon>
        <taxon>ecological metagenomes</taxon>
    </lineage>
</organism>
<proteinExistence type="predicted"/>
<evidence type="ECO:0000313" key="1">
    <source>
        <dbReference type="EMBL" id="KKM97978.1"/>
    </source>
</evidence>
<dbReference type="EMBL" id="LAZR01005683">
    <property type="protein sequence ID" value="KKM97978.1"/>
    <property type="molecule type" value="Genomic_DNA"/>
</dbReference>